<dbReference type="SUPFAM" id="SSF52540">
    <property type="entry name" value="P-loop containing nucleoside triphosphate hydrolases"/>
    <property type="match status" value="1"/>
</dbReference>
<proteinExistence type="predicted"/>
<dbReference type="GO" id="GO:0005737">
    <property type="term" value="C:cytoplasm"/>
    <property type="evidence" value="ECO:0007669"/>
    <property type="project" value="TreeGrafter"/>
</dbReference>
<dbReference type="InterPro" id="IPR041664">
    <property type="entry name" value="AAA_16"/>
</dbReference>
<feature type="domain" description="Guanylate cyclase" evidence="4">
    <location>
        <begin position="84"/>
        <end position="218"/>
    </location>
</feature>
<dbReference type="SUPFAM" id="SSF48452">
    <property type="entry name" value="TPR-like"/>
    <property type="match status" value="3"/>
</dbReference>
<feature type="domain" description="Guanylate cyclase" evidence="4">
    <location>
        <begin position="319"/>
        <end position="462"/>
    </location>
</feature>
<feature type="repeat" description="TPR" evidence="3">
    <location>
        <begin position="1249"/>
        <end position="1282"/>
    </location>
</feature>
<dbReference type="CDD" id="cd07302">
    <property type="entry name" value="CHD"/>
    <property type="match status" value="2"/>
</dbReference>
<dbReference type="InterPro" id="IPR027417">
    <property type="entry name" value="P-loop_NTPase"/>
</dbReference>
<accession>A0A2A6RLB5</accession>
<gene>
    <name evidence="5" type="ORF">CJ255_07295</name>
</gene>
<evidence type="ECO:0000256" key="1">
    <source>
        <dbReference type="ARBA" id="ARBA00022741"/>
    </source>
</evidence>
<reference evidence="6" key="1">
    <citation type="submission" date="2017-08" db="EMBL/GenBank/DDBJ databases">
        <authorList>
            <person name="Grouzdev D.S."/>
            <person name="Gaisin V.A."/>
            <person name="Rysina M.S."/>
            <person name="Gorlenko V.M."/>
        </authorList>
    </citation>
    <scope>NUCLEOTIDE SEQUENCE [LARGE SCALE GENOMIC DNA]</scope>
    <source>
        <strain evidence="6">Kir15-3F</strain>
    </source>
</reference>
<dbReference type="InterPro" id="IPR001054">
    <property type="entry name" value="A/G_cyclase"/>
</dbReference>
<dbReference type="Pfam" id="PF13191">
    <property type="entry name" value="AAA_16"/>
    <property type="match status" value="1"/>
</dbReference>
<dbReference type="GO" id="GO:0009190">
    <property type="term" value="P:cyclic nucleotide biosynthetic process"/>
    <property type="evidence" value="ECO:0007669"/>
    <property type="project" value="InterPro"/>
</dbReference>
<evidence type="ECO:0000256" key="3">
    <source>
        <dbReference type="PROSITE-ProRule" id="PRU00339"/>
    </source>
</evidence>
<dbReference type="GO" id="GO:0004016">
    <property type="term" value="F:adenylate cyclase activity"/>
    <property type="evidence" value="ECO:0007669"/>
    <property type="project" value="TreeGrafter"/>
</dbReference>
<dbReference type="SUPFAM" id="SSF55073">
    <property type="entry name" value="Nucleotide cyclase"/>
    <property type="match status" value="2"/>
</dbReference>
<dbReference type="Proteomes" id="UP000220527">
    <property type="component" value="Unassembled WGS sequence"/>
</dbReference>
<keyword evidence="3" id="KW-0802">TPR repeat</keyword>
<dbReference type="InterPro" id="IPR019734">
    <property type="entry name" value="TPR_rpt"/>
</dbReference>
<sequence length="1463" mass="158161">MTQPPTTASALPKVPLKDRLACYLGADLAAKALAGAGHTFDSHMALAALAGARYTISTYLPRRLVARELHSTQHGPWLEWVEGALLFADVSGSTALAERLTSLGREGAEVVTATLDSYFDTMISLIEQANGDLLNFGGDALLVLFEGPQAACAATQTALNLLQELAGFTREVPGIGTFPLTMHIGVAAGSVALVSAGPPFALRYSAMGHAVRNVARAEGLAGKGEVVLDLHAWQALRLPATGEPLADGFVRVQALECGTLMPTTPAADDPPAPQYSVAGMHMLCDQLDRLSPYLPADLLARILADPNRSHVEADLRPVTVLFAQVAGLSGMIESLPPDQAAAVVDALLRPMHAAVAQMGGFINKLDLAEEGDKLMAVFGAPVAHEDHAERAGRAALLMFHEGFAHVRHALAALIGAEHPALNDLALRIGLNTGNVFAGNVGTANRKEYTVMGDAVNVAARVMSAAAWGEIRCAAATAAQLDHALSLSDQRMVALRGKSEPLALLRIVGERDETPATHEQTEIPLIGRSAELAWLRGHLAGAHAGHGRALRIQGDAGIGKTRLVYTLLAEQQHAFRIITVRCLAFELSTPFAPWGSMLRALCGIAGDDDQATRHAKLSAILDAAGIPAADWLALMAEFVRLEAADSVIVRGLDPGQRQQRRFAIILDLLRSAAQQQPLLLLLDNLHWADQVSLDLWQYVTAQISRDRMLILGLHRGEICWGSGPQGDNADLLQLGPLSDEAAASMIAQMVGSKPLDAGIHQRLVERSAGNPLFIEELLYAIETDADKLDELPDSLNGLLLARIDRLDEPSRALLRVAAVVGQRFPVNIVHSIQPRSDQSDIAMLVRRLLTLDQAELTATERERPERIHNFRHALLHEVAYQSLLYARRRELHRRIAEYLATIHANELNQLRDEYASGGLVQIGRNGSLLSRASRSHGDAIFLLAHHYRLSDQPDQAVPYLLLAGHTARDDYANDQAIQYYRWAVEALGDQPDNPLTWESREALGDVLCILGHYEEAIAEYAALLDPAKLATGAALPMPPAVAAEVLRSWGDALEKQGRYREALEHLRSAEALCRNNLDEVPPLLLAAIYADMGQVLRRLGEIDQALEICRFGLTRIRNDEGSCEDERIEADLQQLMGTLYAMRGTYDEARFHFANALAAQESIDDLYGCARSHNNLGYLAQLQSDYARAVGHYSQAEQLARKISAKYILSSVLLNAGYGYYRLDRYTEAEAACRDAMALCEEMGDQAGVAQADDTLGLIAYSRGDYDAAIEAYRRALAIYREQQSTYQEGNTLALLAVAHSARNEAPQALELAQQALDLARQSQLPQLEVEALNALAEAGLVASAQSHLDAANQQILLATATTHAQNAATIATSLGSKLDQGIALRLQAEIAARQGHPYAEAFSAALELLKATKSNFEYARTQARFGSALAACNDSAAAAYLEQAHTTFQTIGAHGELRRMGIE</sequence>
<keyword evidence="2" id="KW-0067">ATP-binding</keyword>
<comment type="caution">
    <text evidence="5">The sequence shown here is derived from an EMBL/GenBank/DDBJ whole genome shotgun (WGS) entry which is preliminary data.</text>
</comment>
<evidence type="ECO:0000259" key="4">
    <source>
        <dbReference type="PROSITE" id="PS50125"/>
    </source>
</evidence>
<dbReference type="PROSITE" id="PS50005">
    <property type="entry name" value="TPR"/>
    <property type="match status" value="1"/>
</dbReference>
<dbReference type="PANTHER" id="PTHR16305:SF28">
    <property type="entry name" value="GUANYLATE CYCLASE DOMAIN-CONTAINING PROTEIN"/>
    <property type="match status" value="1"/>
</dbReference>
<dbReference type="GO" id="GO:0035556">
    <property type="term" value="P:intracellular signal transduction"/>
    <property type="evidence" value="ECO:0007669"/>
    <property type="project" value="InterPro"/>
</dbReference>
<dbReference type="Gene3D" id="3.40.50.300">
    <property type="entry name" value="P-loop containing nucleotide triphosphate hydrolases"/>
    <property type="match status" value="1"/>
</dbReference>
<keyword evidence="1" id="KW-0547">Nucleotide-binding</keyword>
<name>A0A2A6RLB5_9CHLR</name>
<evidence type="ECO:0000256" key="2">
    <source>
        <dbReference type="ARBA" id="ARBA00022840"/>
    </source>
</evidence>
<dbReference type="SMART" id="SM00044">
    <property type="entry name" value="CYCc"/>
    <property type="match status" value="1"/>
</dbReference>
<dbReference type="OrthoDB" id="134626at2"/>
<protein>
    <submittedName>
        <fullName evidence="5">Adenylyl cyclase</fullName>
    </submittedName>
</protein>
<keyword evidence="6" id="KW-1185">Reference proteome</keyword>
<dbReference type="SMART" id="SM00028">
    <property type="entry name" value="TPR"/>
    <property type="match status" value="8"/>
</dbReference>
<evidence type="ECO:0000313" key="6">
    <source>
        <dbReference type="Proteomes" id="UP000220527"/>
    </source>
</evidence>
<dbReference type="InterPro" id="IPR011990">
    <property type="entry name" value="TPR-like_helical_dom_sf"/>
</dbReference>
<dbReference type="Pfam" id="PF13424">
    <property type="entry name" value="TPR_12"/>
    <property type="match status" value="1"/>
</dbReference>
<dbReference type="PANTHER" id="PTHR16305">
    <property type="entry name" value="TESTICULAR SOLUBLE ADENYLYL CYCLASE"/>
    <property type="match status" value="1"/>
</dbReference>
<dbReference type="PROSITE" id="PS50125">
    <property type="entry name" value="GUANYLATE_CYCLASE_2"/>
    <property type="match status" value="2"/>
</dbReference>
<dbReference type="Gene3D" id="3.30.70.1230">
    <property type="entry name" value="Nucleotide cyclase"/>
    <property type="match status" value="2"/>
</dbReference>
<evidence type="ECO:0000313" key="5">
    <source>
        <dbReference type="EMBL" id="PDW03705.1"/>
    </source>
</evidence>
<dbReference type="EMBL" id="NQWI01000023">
    <property type="protein sequence ID" value="PDW03705.1"/>
    <property type="molecule type" value="Genomic_DNA"/>
</dbReference>
<dbReference type="GO" id="GO:0005524">
    <property type="term" value="F:ATP binding"/>
    <property type="evidence" value="ECO:0007669"/>
    <property type="project" value="UniProtKB-KW"/>
</dbReference>
<dbReference type="Gene3D" id="1.25.40.10">
    <property type="entry name" value="Tetratricopeptide repeat domain"/>
    <property type="match status" value="2"/>
</dbReference>
<organism evidence="5 6">
    <name type="scientific">Candidatus Viridilinea mediisalina</name>
    <dbReference type="NCBI Taxonomy" id="2024553"/>
    <lineage>
        <taxon>Bacteria</taxon>
        <taxon>Bacillati</taxon>
        <taxon>Chloroflexota</taxon>
        <taxon>Chloroflexia</taxon>
        <taxon>Chloroflexales</taxon>
        <taxon>Chloroflexineae</taxon>
        <taxon>Oscillochloridaceae</taxon>
        <taxon>Candidatus Viridilinea</taxon>
    </lineage>
</organism>
<dbReference type="InterPro" id="IPR029787">
    <property type="entry name" value="Nucleotide_cyclase"/>
</dbReference>
<dbReference type="Pfam" id="PF00211">
    <property type="entry name" value="Guanylate_cyc"/>
    <property type="match status" value="2"/>
</dbReference>